<dbReference type="NCBIfam" id="TIGR01730">
    <property type="entry name" value="RND_mfp"/>
    <property type="match status" value="1"/>
</dbReference>
<feature type="compositionally biased region" description="Low complexity" evidence="3">
    <location>
        <begin position="366"/>
        <end position="375"/>
    </location>
</feature>
<dbReference type="Gene3D" id="1.10.287.470">
    <property type="entry name" value="Helix hairpin bin"/>
    <property type="match status" value="1"/>
</dbReference>
<dbReference type="InterPro" id="IPR058627">
    <property type="entry name" value="MdtA-like_C"/>
</dbReference>
<sequence>MRKLSGPRVLLILATMSLLACGEEEQQSSEPRPPPRVDVFTVEAQPVTNIVELPGRVQAVAIAEVRARVDGIIQKRLYEEGTDVEAGEQLFQIDPREMQASLNAAQAALDRAEATAANAAQDVERYEGLVAKQAISQQEYDTAQARLRTAQADVSEAEAAVESAELDLGYTRVESPIDGVAGRAEVTVGALVTAANGTLLTRVEQFDPVYVNFSQSSSDLLALRAQVASGELELPGKGRVAVNLILENGGEYPHTGYVDFLAMSIDRSTGTVAIRAQVPNPDRLLLPGQFVRARIQAGTRPSGLIIPQRAVMITERGASVMVVSQDNVASSRDIEVGDMRDGNWVVRSGLQPGERVIVEGWQNVRPGSPVSPVPVTAEGRDNQQRQSPPVEAAAE</sequence>
<feature type="region of interest" description="Disordered" evidence="3">
    <location>
        <begin position="366"/>
        <end position="395"/>
    </location>
</feature>
<dbReference type="Gene3D" id="2.40.30.170">
    <property type="match status" value="1"/>
</dbReference>
<dbReference type="AlphaFoldDB" id="A0A0F9XET8"/>
<reference evidence="8" key="1">
    <citation type="journal article" date="2015" name="Nature">
        <title>Complex archaea that bridge the gap between prokaryotes and eukaryotes.</title>
        <authorList>
            <person name="Spang A."/>
            <person name="Saw J.H."/>
            <person name="Jorgensen S.L."/>
            <person name="Zaremba-Niedzwiedzka K."/>
            <person name="Martijn J."/>
            <person name="Lind A.E."/>
            <person name="van Eijk R."/>
            <person name="Schleper C."/>
            <person name="Guy L."/>
            <person name="Ettema T.J."/>
        </authorList>
    </citation>
    <scope>NUCLEOTIDE SEQUENCE</scope>
</reference>
<protein>
    <submittedName>
        <fullName evidence="8">Uncharacterized protein</fullName>
    </submittedName>
</protein>
<feature type="domain" description="Multidrug resistance protein MdtA-like C-terminal permuted SH3" evidence="7">
    <location>
        <begin position="304"/>
        <end position="362"/>
    </location>
</feature>
<dbReference type="Gene3D" id="2.40.50.100">
    <property type="match status" value="1"/>
</dbReference>
<evidence type="ECO:0000259" key="4">
    <source>
        <dbReference type="Pfam" id="PF25876"/>
    </source>
</evidence>
<dbReference type="FunFam" id="2.40.420.20:FF:000001">
    <property type="entry name" value="Efflux RND transporter periplasmic adaptor subunit"/>
    <property type="match status" value="1"/>
</dbReference>
<keyword evidence="2" id="KW-0175">Coiled coil</keyword>
<accession>A0A0F9XET8</accession>
<dbReference type="Pfam" id="PF25967">
    <property type="entry name" value="RND-MFP_C"/>
    <property type="match status" value="1"/>
</dbReference>
<feature type="domain" description="Multidrug resistance protein MdtA-like beta-barrel" evidence="6">
    <location>
        <begin position="208"/>
        <end position="299"/>
    </location>
</feature>
<dbReference type="GO" id="GO:0005886">
    <property type="term" value="C:plasma membrane"/>
    <property type="evidence" value="ECO:0007669"/>
    <property type="project" value="TreeGrafter"/>
</dbReference>
<dbReference type="Pfam" id="PF25944">
    <property type="entry name" value="Beta-barrel_RND"/>
    <property type="match status" value="1"/>
</dbReference>
<dbReference type="PANTHER" id="PTHR30158">
    <property type="entry name" value="ACRA/E-RELATED COMPONENT OF DRUG EFFLUX TRANSPORTER"/>
    <property type="match status" value="1"/>
</dbReference>
<comment type="caution">
    <text evidence="8">The sequence shown here is derived from an EMBL/GenBank/DDBJ whole genome shotgun (WGS) entry which is preliminary data.</text>
</comment>
<comment type="subcellular location">
    <subcellularLocation>
        <location evidence="1">Cell envelope</location>
    </subcellularLocation>
</comment>
<name>A0A0F9XET8_9ZZZZ</name>
<evidence type="ECO:0000256" key="1">
    <source>
        <dbReference type="ARBA" id="ARBA00004196"/>
    </source>
</evidence>
<gene>
    <name evidence="8" type="ORF">LCGC14_0156950</name>
</gene>
<dbReference type="GO" id="GO:0022857">
    <property type="term" value="F:transmembrane transporter activity"/>
    <property type="evidence" value="ECO:0007669"/>
    <property type="project" value="InterPro"/>
</dbReference>
<dbReference type="GO" id="GO:0046677">
    <property type="term" value="P:response to antibiotic"/>
    <property type="evidence" value="ECO:0007669"/>
    <property type="project" value="TreeGrafter"/>
</dbReference>
<dbReference type="InterPro" id="IPR058625">
    <property type="entry name" value="MdtA-like_BSH"/>
</dbReference>
<feature type="domain" description="Multidrug resistance protein MdtA-like barrel-sandwich hybrid" evidence="5">
    <location>
        <begin position="62"/>
        <end position="198"/>
    </location>
</feature>
<dbReference type="PROSITE" id="PS51257">
    <property type="entry name" value="PROKAR_LIPOPROTEIN"/>
    <property type="match status" value="1"/>
</dbReference>
<dbReference type="GO" id="GO:0030313">
    <property type="term" value="C:cell envelope"/>
    <property type="evidence" value="ECO:0007669"/>
    <property type="project" value="UniProtKB-SubCell"/>
</dbReference>
<feature type="coiled-coil region" evidence="2">
    <location>
        <begin position="102"/>
        <end position="167"/>
    </location>
</feature>
<evidence type="ECO:0000256" key="3">
    <source>
        <dbReference type="SAM" id="MobiDB-lite"/>
    </source>
</evidence>
<dbReference type="EMBL" id="LAZR01000057">
    <property type="protein sequence ID" value="KKN97576.1"/>
    <property type="molecule type" value="Genomic_DNA"/>
</dbReference>
<dbReference type="InterPro" id="IPR006143">
    <property type="entry name" value="RND_pump_MFP"/>
</dbReference>
<dbReference type="Gene3D" id="2.40.420.20">
    <property type="match status" value="1"/>
</dbReference>
<dbReference type="Pfam" id="PF25917">
    <property type="entry name" value="BSH_RND"/>
    <property type="match status" value="1"/>
</dbReference>
<feature type="domain" description="Multidrug resistance protein MdtA-like alpha-helical hairpin" evidence="4">
    <location>
        <begin position="102"/>
        <end position="171"/>
    </location>
</feature>
<proteinExistence type="predicted"/>
<dbReference type="SUPFAM" id="SSF111369">
    <property type="entry name" value="HlyD-like secretion proteins"/>
    <property type="match status" value="1"/>
</dbReference>
<dbReference type="InterPro" id="IPR058624">
    <property type="entry name" value="MdtA-like_HH"/>
</dbReference>
<evidence type="ECO:0000256" key="2">
    <source>
        <dbReference type="SAM" id="Coils"/>
    </source>
</evidence>
<organism evidence="8">
    <name type="scientific">marine sediment metagenome</name>
    <dbReference type="NCBI Taxonomy" id="412755"/>
    <lineage>
        <taxon>unclassified sequences</taxon>
        <taxon>metagenomes</taxon>
        <taxon>ecological metagenomes</taxon>
    </lineage>
</organism>
<evidence type="ECO:0000259" key="6">
    <source>
        <dbReference type="Pfam" id="PF25944"/>
    </source>
</evidence>
<evidence type="ECO:0000259" key="5">
    <source>
        <dbReference type="Pfam" id="PF25917"/>
    </source>
</evidence>
<dbReference type="Pfam" id="PF25876">
    <property type="entry name" value="HH_MFP_RND"/>
    <property type="match status" value="1"/>
</dbReference>
<dbReference type="PANTHER" id="PTHR30158:SF3">
    <property type="entry name" value="MULTIDRUG EFFLUX PUMP SUBUNIT ACRA-RELATED"/>
    <property type="match status" value="1"/>
</dbReference>
<evidence type="ECO:0000259" key="7">
    <source>
        <dbReference type="Pfam" id="PF25967"/>
    </source>
</evidence>
<dbReference type="InterPro" id="IPR058626">
    <property type="entry name" value="MdtA-like_b-barrel"/>
</dbReference>
<evidence type="ECO:0000313" key="8">
    <source>
        <dbReference type="EMBL" id="KKN97576.1"/>
    </source>
</evidence>